<comment type="caution">
    <text evidence="1">The sequence shown here is derived from an EMBL/GenBank/DDBJ whole genome shotgun (WGS) entry which is preliminary data.</text>
</comment>
<proteinExistence type="predicted"/>
<sequence>MITDTSLTPERVKARFSLTFRPKPERIGDESLILKVSSFVLTTSGGRCSRQALENPT</sequence>
<organism evidence="1 2">
    <name type="scientific">Brucella intermedia</name>
    <dbReference type="NCBI Taxonomy" id="94625"/>
    <lineage>
        <taxon>Bacteria</taxon>
        <taxon>Pseudomonadati</taxon>
        <taxon>Pseudomonadota</taxon>
        <taxon>Alphaproteobacteria</taxon>
        <taxon>Hyphomicrobiales</taxon>
        <taxon>Brucellaceae</taxon>
        <taxon>Brucella/Ochrobactrum group</taxon>
        <taxon>Brucella</taxon>
    </lineage>
</organism>
<protein>
    <submittedName>
        <fullName evidence="1">Uncharacterized protein</fullName>
    </submittedName>
</protein>
<gene>
    <name evidence="1" type="ORF">GXX48_19370</name>
</gene>
<dbReference type="EMBL" id="DUMN01000546">
    <property type="protein sequence ID" value="HHV69773.1"/>
    <property type="molecule type" value="Genomic_DNA"/>
</dbReference>
<reference evidence="1 2" key="1">
    <citation type="journal article" date="2020" name="Biotechnol. Biofuels">
        <title>New insights from the biogas microbiome by comprehensive genome-resolved metagenomics of nearly 1600 species originating from multiple anaerobic digesters.</title>
        <authorList>
            <person name="Campanaro S."/>
            <person name="Treu L."/>
            <person name="Rodriguez-R L.M."/>
            <person name="Kovalovszki A."/>
            <person name="Ziels R.M."/>
            <person name="Maus I."/>
            <person name="Zhu X."/>
            <person name="Kougias P.G."/>
            <person name="Basile A."/>
            <person name="Luo G."/>
            <person name="Schluter A."/>
            <person name="Konstantinidis K.T."/>
            <person name="Angelidaki I."/>
        </authorList>
    </citation>
    <scope>NUCLEOTIDE SEQUENCE [LARGE SCALE GENOMIC DNA]</scope>
    <source>
        <strain evidence="1">AS04akNAM_66</strain>
    </source>
</reference>
<evidence type="ECO:0000313" key="2">
    <source>
        <dbReference type="Proteomes" id="UP000551563"/>
    </source>
</evidence>
<evidence type="ECO:0000313" key="1">
    <source>
        <dbReference type="EMBL" id="HHV69773.1"/>
    </source>
</evidence>
<dbReference type="AlphaFoldDB" id="A0A7V6U1C6"/>
<dbReference type="RefSeq" id="WP_157808482.1">
    <property type="nucleotide sequence ID" value="NZ_CP122438.1"/>
</dbReference>
<name>A0A7V6U1C6_9HYPH</name>
<dbReference type="Proteomes" id="UP000551563">
    <property type="component" value="Unassembled WGS sequence"/>
</dbReference>
<accession>A0A7V6U1C6</accession>